<dbReference type="GO" id="GO:0016878">
    <property type="term" value="F:acid-thiol ligase activity"/>
    <property type="evidence" value="ECO:0007669"/>
    <property type="project" value="UniProtKB-ARBA"/>
</dbReference>
<dbReference type="InterPro" id="IPR025110">
    <property type="entry name" value="AMP-bd_C"/>
</dbReference>
<keyword evidence="3" id="KW-0436">Ligase</keyword>
<dbReference type="PANTHER" id="PTHR43767">
    <property type="entry name" value="LONG-CHAIN-FATTY-ACID--COA LIGASE"/>
    <property type="match status" value="1"/>
</dbReference>
<dbReference type="InterPro" id="IPR045851">
    <property type="entry name" value="AMP-bd_C_sf"/>
</dbReference>
<comment type="caution">
    <text evidence="3">The sequence shown here is derived from an EMBL/GenBank/DDBJ whole genome shotgun (WGS) entry which is preliminary data.</text>
</comment>
<evidence type="ECO:0000313" key="3">
    <source>
        <dbReference type="EMBL" id="ELY38949.1"/>
    </source>
</evidence>
<dbReference type="Pfam" id="PF00501">
    <property type="entry name" value="AMP-binding"/>
    <property type="match status" value="1"/>
</dbReference>
<sequence length="523" mass="57037">MTQPTTADLLGQAAARFPDRAALREPARDETVSFAELDERARDIASGLLEAGFEPGAHLSALLTDSIEFVELLFASAYAGLVFNPISYRVPPKRLSYVLEHAESAGLVFDKECLETVDALEAEELPNLVVGVGVDAESVDVSYGQLEEGDDADTDRMRDADEVDVTVDESDPALLLYTSGTTGRPKGVLHSHRTVVNAALVSLPYNRLRPTDVNVALGPLYHVGPLLCNVLPALNVGACNVVQHEFDPATTLERIESEGITTMWGVPTHVRALVDEPSIEDRDIEHVRMIQYSGAAMPAAVAKRARDHVSDCEFVNAYGTTEIVFGTLIYPEFHDDKLGSIGQAAPNAAVRVVDSENPVPNAVVDTDEVGELLVNASTCMLEYWRDPEATDVAIVDGWYRTGDLGRRDEDGFLYFVDRKDDMIVSGGENIYPAEVEDLLHGHPDVVSGAVVGVPDDEWGEVVTAFVVPATEDLSSDDLEAFFVASDELESFKRPRQYVFEQELPKTSSDKIDRRALLESVTTD</sequence>
<dbReference type="STRING" id="1114856.GCA_000383975_04350"/>
<keyword evidence="4" id="KW-1185">Reference proteome</keyword>
<dbReference type="SUPFAM" id="SSF56801">
    <property type="entry name" value="Acetyl-CoA synthetase-like"/>
    <property type="match status" value="1"/>
</dbReference>
<protein>
    <submittedName>
        <fullName evidence="3">Long-chain-fatty-acid--CoA ligase</fullName>
    </submittedName>
</protein>
<dbReference type="Pfam" id="PF13193">
    <property type="entry name" value="AMP-binding_C"/>
    <property type="match status" value="1"/>
</dbReference>
<dbReference type="AlphaFoldDB" id="L9VP65"/>
<dbReference type="EMBL" id="AOHW01000040">
    <property type="protein sequence ID" value="ELY38949.1"/>
    <property type="molecule type" value="Genomic_DNA"/>
</dbReference>
<name>L9VP65_9EURY</name>
<dbReference type="Gene3D" id="3.30.300.30">
    <property type="match status" value="1"/>
</dbReference>
<dbReference type="PROSITE" id="PS00455">
    <property type="entry name" value="AMP_BINDING"/>
    <property type="match status" value="1"/>
</dbReference>
<dbReference type="RefSeq" id="WP_006091250.1">
    <property type="nucleotide sequence ID" value="NZ_AOHW01000040.1"/>
</dbReference>
<dbReference type="Proteomes" id="UP000011599">
    <property type="component" value="Unassembled WGS sequence"/>
</dbReference>
<evidence type="ECO:0000313" key="4">
    <source>
        <dbReference type="Proteomes" id="UP000011599"/>
    </source>
</evidence>
<dbReference type="eggNOG" id="arCOG00856">
    <property type="taxonomic scope" value="Archaea"/>
</dbReference>
<dbReference type="InterPro" id="IPR020845">
    <property type="entry name" value="AMP-binding_CS"/>
</dbReference>
<feature type="domain" description="AMP-binding enzyme C-terminal" evidence="2">
    <location>
        <begin position="434"/>
        <end position="510"/>
    </location>
</feature>
<organism evidence="3 4">
    <name type="scientific">Natronorubrum tibetense GA33</name>
    <dbReference type="NCBI Taxonomy" id="1114856"/>
    <lineage>
        <taxon>Archaea</taxon>
        <taxon>Methanobacteriati</taxon>
        <taxon>Methanobacteriota</taxon>
        <taxon>Stenosarchaea group</taxon>
        <taxon>Halobacteria</taxon>
        <taxon>Halobacteriales</taxon>
        <taxon>Natrialbaceae</taxon>
        <taxon>Natronorubrum</taxon>
    </lineage>
</organism>
<dbReference type="InterPro" id="IPR050237">
    <property type="entry name" value="ATP-dep_AMP-bd_enzyme"/>
</dbReference>
<accession>L9VP65</accession>
<proteinExistence type="predicted"/>
<dbReference type="InterPro" id="IPR042099">
    <property type="entry name" value="ANL_N_sf"/>
</dbReference>
<dbReference type="Gene3D" id="3.40.50.12780">
    <property type="entry name" value="N-terminal domain of ligase-like"/>
    <property type="match status" value="1"/>
</dbReference>
<dbReference type="InterPro" id="IPR000873">
    <property type="entry name" value="AMP-dep_synth/lig_dom"/>
</dbReference>
<gene>
    <name evidence="3" type="ORF">C496_16197</name>
</gene>
<dbReference type="PATRIC" id="fig|1114856.3.peg.3349"/>
<dbReference type="PANTHER" id="PTHR43767:SF1">
    <property type="entry name" value="NONRIBOSOMAL PEPTIDE SYNTHASE PES1 (EUROFUNG)-RELATED"/>
    <property type="match status" value="1"/>
</dbReference>
<feature type="domain" description="AMP-dependent synthetase/ligase" evidence="1">
    <location>
        <begin position="12"/>
        <end position="384"/>
    </location>
</feature>
<evidence type="ECO:0000259" key="2">
    <source>
        <dbReference type="Pfam" id="PF13193"/>
    </source>
</evidence>
<dbReference type="OrthoDB" id="193284at2157"/>
<reference evidence="3 4" key="1">
    <citation type="journal article" date="2014" name="PLoS Genet.">
        <title>Phylogenetically driven sequencing of extremely halophilic archaea reveals strategies for static and dynamic osmo-response.</title>
        <authorList>
            <person name="Becker E.A."/>
            <person name="Seitzer P.M."/>
            <person name="Tritt A."/>
            <person name="Larsen D."/>
            <person name="Krusor M."/>
            <person name="Yao A.I."/>
            <person name="Wu D."/>
            <person name="Madern D."/>
            <person name="Eisen J.A."/>
            <person name="Darling A.E."/>
            <person name="Facciotti M.T."/>
        </authorList>
    </citation>
    <scope>NUCLEOTIDE SEQUENCE [LARGE SCALE GENOMIC DNA]</scope>
    <source>
        <strain evidence="3 4">GA33</strain>
    </source>
</reference>
<evidence type="ECO:0000259" key="1">
    <source>
        <dbReference type="Pfam" id="PF00501"/>
    </source>
</evidence>